<gene>
    <name evidence="4" type="ORF">F5544_44855</name>
</gene>
<dbReference type="KEGG" id="nah:F5544_44855"/>
<accession>A0A6G9YU81</accession>
<dbReference type="InterPro" id="IPR002347">
    <property type="entry name" value="SDR_fam"/>
</dbReference>
<reference evidence="4 5" key="1">
    <citation type="journal article" date="2019" name="ACS Chem. Biol.">
        <title>Identification and Mobilization of a Cryptic Antibiotic Biosynthesis Gene Locus from a Human-Pathogenic Nocardia Isolate.</title>
        <authorList>
            <person name="Herisse M."/>
            <person name="Ishida K."/>
            <person name="Porter J.L."/>
            <person name="Howden B."/>
            <person name="Hertweck C."/>
            <person name="Stinear T.P."/>
            <person name="Pidot S.J."/>
        </authorList>
    </citation>
    <scope>NUCLEOTIDE SEQUENCE [LARGE SCALE GENOMIC DNA]</scope>
    <source>
        <strain evidence="4 5">AUSMDU00012717</strain>
    </source>
</reference>
<dbReference type="CDD" id="cd05233">
    <property type="entry name" value="SDR_c"/>
    <property type="match status" value="1"/>
</dbReference>
<protein>
    <submittedName>
        <fullName evidence="4">SDR family NAD(P)-dependent oxidoreductase</fullName>
    </submittedName>
</protein>
<dbReference type="PANTHER" id="PTHR43639:SF1">
    <property type="entry name" value="SHORT-CHAIN DEHYDROGENASE_REDUCTASE FAMILY PROTEIN"/>
    <property type="match status" value="1"/>
</dbReference>
<proteinExistence type="inferred from homology"/>
<dbReference type="PRINTS" id="PR00080">
    <property type="entry name" value="SDRFAMILY"/>
</dbReference>
<dbReference type="Gene3D" id="3.40.50.720">
    <property type="entry name" value="NAD(P)-binding Rossmann-like Domain"/>
    <property type="match status" value="1"/>
</dbReference>
<evidence type="ECO:0000313" key="5">
    <source>
        <dbReference type="Proteomes" id="UP000503540"/>
    </source>
</evidence>
<dbReference type="PROSITE" id="PS00061">
    <property type="entry name" value="ADH_SHORT"/>
    <property type="match status" value="1"/>
</dbReference>
<dbReference type="AlphaFoldDB" id="A0A6G9YU81"/>
<organism evidence="4 5">
    <name type="scientific">Nocardia arthritidis</name>
    <dbReference type="NCBI Taxonomy" id="228602"/>
    <lineage>
        <taxon>Bacteria</taxon>
        <taxon>Bacillati</taxon>
        <taxon>Actinomycetota</taxon>
        <taxon>Actinomycetes</taxon>
        <taxon>Mycobacteriales</taxon>
        <taxon>Nocardiaceae</taxon>
        <taxon>Nocardia</taxon>
    </lineage>
</organism>
<evidence type="ECO:0000256" key="1">
    <source>
        <dbReference type="ARBA" id="ARBA00006484"/>
    </source>
</evidence>
<keyword evidence="5" id="KW-1185">Reference proteome</keyword>
<evidence type="ECO:0000256" key="2">
    <source>
        <dbReference type="ARBA" id="ARBA00023002"/>
    </source>
</evidence>
<dbReference type="InterPro" id="IPR036291">
    <property type="entry name" value="NAD(P)-bd_dom_sf"/>
</dbReference>
<dbReference type="InterPro" id="IPR020904">
    <property type="entry name" value="Sc_DH/Rdtase_CS"/>
</dbReference>
<comment type="similarity">
    <text evidence="1 3">Belongs to the short-chain dehydrogenases/reductases (SDR) family.</text>
</comment>
<dbReference type="PRINTS" id="PR00081">
    <property type="entry name" value="GDHRDH"/>
</dbReference>
<sequence>MWCSVGERIALSTGERRVCLLTGAGGLLGDAFCRAYYQQYDIVAVCRGRTPAAPSQDEWYVDPLDPETPVPENDSRIHVLRAELLEPGEVERVVDLTLAKFGRVDLLVNNAAYVSLQPRGVVDGETALDEFYTHMAVNVGVPLRFATRLAQRSWMHDNGENRANNRNVVNISSISGSNVYRGQTVYGTSKAALNQLTRALAAEFAEFGVRVNALAPNSFPALVPTERVAQAITELDEGTMTGEVYSVGA</sequence>
<dbReference type="Pfam" id="PF00106">
    <property type="entry name" value="adh_short"/>
    <property type="match status" value="1"/>
</dbReference>
<dbReference type="SUPFAM" id="SSF51735">
    <property type="entry name" value="NAD(P)-binding Rossmann-fold domains"/>
    <property type="match status" value="1"/>
</dbReference>
<dbReference type="GO" id="GO:0016491">
    <property type="term" value="F:oxidoreductase activity"/>
    <property type="evidence" value="ECO:0007669"/>
    <property type="project" value="UniProtKB-KW"/>
</dbReference>
<evidence type="ECO:0000313" key="4">
    <source>
        <dbReference type="EMBL" id="QIS16774.1"/>
    </source>
</evidence>
<dbReference type="EMBL" id="CP046172">
    <property type="protein sequence ID" value="QIS16774.1"/>
    <property type="molecule type" value="Genomic_DNA"/>
</dbReference>
<name>A0A6G9YU81_9NOCA</name>
<keyword evidence="2" id="KW-0560">Oxidoreductase</keyword>
<dbReference type="PANTHER" id="PTHR43639">
    <property type="entry name" value="OXIDOREDUCTASE, SHORT-CHAIN DEHYDROGENASE/REDUCTASE FAMILY (AFU_ORTHOLOGUE AFUA_5G02870)"/>
    <property type="match status" value="1"/>
</dbReference>
<evidence type="ECO:0000256" key="3">
    <source>
        <dbReference type="RuleBase" id="RU000363"/>
    </source>
</evidence>
<dbReference type="Proteomes" id="UP000503540">
    <property type="component" value="Chromosome"/>
</dbReference>